<dbReference type="Proteomes" id="UP001519921">
    <property type="component" value="Unassembled WGS sequence"/>
</dbReference>
<proteinExistence type="inferred from homology"/>
<dbReference type="EMBL" id="JAHXPT010000001">
    <property type="protein sequence ID" value="MBW6408865.1"/>
    <property type="molecule type" value="Genomic_DNA"/>
</dbReference>
<keyword evidence="7" id="KW-0547">Nucleotide-binding</keyword>
<evidence type="ECO:0000256" key="8">
    <source>
        <dbReference type="ARBA" id="ARBA00022840"/>
    </source>
</evidence>
<comment type="similarity">
    <text evidence="2">Belongs to the TsaE family.</text>
</comment>
<dbReference type="RefSeq" id="WP_219777913.1">
    <property type="nucleotide sequence ID" value="NZ_JAHXPT010000001.1"/>
</dbReference>
<dbReference type="Pfam" id="PF02367">
    <property type="entry name" value="TsaE"/>
    <property type="match status" value="1"/>
</dbReference>
<dbReference type="PANTHER" id="PTHR33540">
    <property type="entry name" value="TRNA THREONYLCARBAMOYLADENOSINE BIOSYNTHESIS PROTEIN TSAE"/>
    <property type="match status" value="1"/>
</dbReference>
<dbReference type="NCBIfam" id="TIGR00150">
    <property type="entry name" value="T6A_YjeE"/>
    <property type="match status" value="1"/>
</dbReference>
<comment type="caution">
    <text evidence="11">The sequence shown here is derived from an EMBL/GenBank/DDBJ whole genome shotgun (WGS) entry which is preliminary data.</text>
</comment>
<evidence type="ECO:0000256" key="2">
    <source>
        <dbReference type="ARBA" id="ARBA00007599"/>
    </source>
</evidence>
<protein>
    <recommendedName>
        <fullName evidence="3">tRNA threonylcarbamoyladenosine biosynthesis protein TsaE</fullName>
    </recommendedName>
    <alternativeName>
        <fullName evidence="10">t(6)A37 threonylcarbamoyladenosine biosynthesis protein TsaE</fullName>
    </alternativeName>
</protein>
<evidence type="ECO:0000256" key="9">
    <source>
        <dbReference type="ARBA" id="ARBA00022842"/>
    </source>
</evidence>
<evidence type="ECO:0000256" key="5">
    <source>
        <dbReference type="ARBA" id="ARBA00022694"/>
    </source>
</evidence>
<keyword evidence="9" id="KW-0460">Magnesium</keyword>
<dbReference type="InterPro" id="IPR003442">
    <property type="entry name" value="T6A_TsaE"/>
</dbReference>
<dbReference type="InterPro" id="IPR027417">
    <property type="entry name" value="P-loop_NTPase"/>
</dbReference>
<evidence type="ECO:0000256" key="6">
    <source>
        <dbReference type="ARBA" id="ARBA00022723"/>
    </source>
</evidence>
<accession>A0ABS7AJL7</accession>
<evidence type="ECO:0000256" key="4">
    <source>
        <dbReference type="ARBA" id="ARBA00022490"/>
    </source>
</evidence>
<dbReference type="PANTHER" id="PTHR33540:SF2">
    <property type="entry name" value="TRNA THREONYLCARBAMOYLADENOSINE BIOSYNTHESIS PROTEIN TSAE"/>
    <property type="match status" value="1"/>
</dbReference>
<dbReference type="SUPFAM" id="SSF52540">
    <property type="entry name" value="P-loop containing nucleoside triphosphate hydrolases"/>
    <property type="match status" value="1"/>
</dbReference>
<organism evidence="11 12">
    <name type="scientific">Clostridium weizhouense</name>
    <dbReference type="NCBI Taxonomy" id="2859781"/>
    <lineage>
        <taxon>Bacteria</taxon>
        <taxon>Bacillati</taxon>
        <taxon>Bacillota</taxon>
        <taxon>Clostridia</taxon>
        <taxon>Eubacteriales</taxon>
        <taxon>Clostridiaceae</taxon>
        <taxon>Clostridium</taxon>
    </lineage>
</organism>
<keyword evidence="8" id="KW-0067">ATP-binding</keyword>
<keyword evidence="4" id="KW-0963">Cytoplasm</keyword>
<reference evidence="11 12" key="1">
    <citation type="submission" date="2021-07" db="EMBL/GenBank/DDBJ databases">
        <title>Clostridium weizhouense sp. nov., an anaerobic bacterium isolated from activated sludge of Petroleum wastewater.</title>
        <authorList>
            <person name="Li Q."/>
        </authorList>
    </citation>
    <scope>NUCLEOTIDE SEQUENCE [LARGE SCALE GENOMIC DNA]</scope>
    <source>
        <strain evidence="11 12">YB-6</strain>
    </source>
</reference>
<gene>
    <name evidence="11" type="primary">tsaE</name>
    <name evidence="11" type="ORF">KYD98_02025</name>
</gene>
<name>A0ABS7AJL7_9CLOT</name>
<evidence type="ECO:0000256" key="7">
    <source>
        <dbReference type="ARBA" id="ARBA00022741"/>
    </source>
</evidence>
<evidence type="ECO:0000313" key="11">
    <source>
        <dbReference type="EMBL" id="MBW6408865.1"/>
    </source>
</evidence>
<evidence type="ECO:0000256" key="1">
    <source>
        <dbReference type="ARBA" id="ARBA00004496"/>
    </source>
</evidence>
<sequence>MEFNVYSIDDTTKLGKKIGESVNSGDIICLTGDLGTGKTHITKGIALGLDIKDDITSPTFTIVNEYEDGRLKLNHFDVYRVNDPDEIYAIGFDDYIFSESVSIIEWANYIEEILPDDFLHINIEKDLSKGDDYRKITLTPYGKRYEYIKELEL</sequence>
<comment type="subcellular location">
    <subcellularLocation>
        <location evidence="1">Cytoplasm</location>
    </subcellularLocation>
</comment>
<evidence type="ECO:0000256" key="3">
    <source>
        <dbReference type="ARBA" id="ARBA00019010"/>
    </source>
</evidence>
<keyword evidence="6" id="KW-0479">Metal-binding</keyword>
<dbReference type="Gene3D" id="3.40.50.300">
    <property type="entry name" value="P-loop containing nucleotide triphosphate hydrolases"/>
    <property type="match status" value="1"/>
</dbReference>
<keyword evidence="12" id="KW-1185">Reference proteome</keyword>
<evidence type="ECO:0000256" key="10">
    <source>
        <dbReference type="ARBA" id="ARBA00032441"/>
    </source>
</evidence>
<evidence type="ECO:0000313" key="12">
    <source>
        <dbReference type="Proteomes" id="UP001519921"/>
    </source>
</evidence>
<keyword evidence="5" id="KW-0819">tRNA processing</keyword>